<dbReference type="AlphaFoldDB" id="A0A1Y2DB17"/>
<keyword evidence="1" id="KW-0472">Membrane</keyword>
<feature type="transmembrane region" description="Helical" evidence="1">
    <location>
        <begin position="109"/>
        <end position="130"/>
    </location>
</feature>
<feature type="transmembrane region" description="Helical" evidence="1">
    <location>
        <begin position="166"/>
        <end position="187"/>
    </location>
</feature>
<gene>
    <name evidence="2" type="ORF">LY90DRAFT_669342</name>
</gene>
<name>A0A1Y2DB17_9FUNG</name>
<evidence type="ECO:0000313" key="3">
    <source>
        <dbReference type="Proteomes" id="UP000193920"/>
    </source>
</evidence>
<dbReference type="InterPro" id="IPR044926">
    <property type="entry name" value="RGS_subdomain_2"/>
</dbReference>
<accession>A0A1Y2DB17</accession>
<dbReference type="Gene3D" id="1.10.167.10">
    <property type="entry name" value="Regulator of G-protein Signalling 4, domain 2"/>
    <property type="match status" value="1"/>
</dbReference>
<dbReference type="Proteomes" id="UP000193920">
    <property type="component" value="Unassembled WGS sequence"/>
</dbReference>
<dbReference type="InterPro" id="IPR036305">
    <property type="entry name" value="RGS_sf"/>
</dbReference>
<feature type="transmembrane region" description="Helical" evidence="1">
    <location>
        <begin position="298"/>
        <end position="322"/>
    </location>
</feature>
<keyword evidence="1" id="KW-1133">Transmembrane helix</keyword>
<feature type="transmembrane region" description="Helical" evidence="1">
    <location>
        <begin position="216"/>
        <end position="239"/>
    </location>
</feature>
<evidence type="ECO:0000313" key="2">
    <source>
        <dbReference type="EMBL" id="ORY56463.1"/>
    </source>
</evidence>
<keyword evidence="3" id="KW-1185">Reference proteome</keyword>
<keyword evidence="1" id="KW-0812">Transmembrane</keyword>
<dbReference type="OrthoDB" id="5558091at2759"/>
<dbReference type="SUPFAM" id="SSF48097">
    <property type="entry name" value="Regulator of G-protein signaling, RGS"/>
    <property type="match status" value="1"/>
</dbReference>
<evidence type="ECO:0000256" key="1">
    <source>
        <dbReference type="SAM" id="Phobius"/>
    </source>
</evidence>
<dbReference type="STRING" id="1754190.A0A1Y2DB17"/>
<proteinExistence type="predicted"/>
<feature type="transmembrane region" description="Helical" evidence="1">
    <location>
        <begin position="68"/>
        <end position="89"/>
    </location>
</feature>
<evidence type="ECO:0008006" key="4">
    <source>
        <dbReference type="Google" id="ProtNLM"/>
    </source>
</evidence>
<feature type="transmembrane region" description="Helical" evidence="1">
    <location>
        <begin position="251"/>
        <end position="270"/>
    </location>
</feature>
<dbReference type="EMBL" id="MCOG01000073">
    <property type="protein sequence ID" value="ORY56463.1"/>
    <property type="molecule type" value="Genomic_DNA"/>
</dbReference>
<feature type="transmembrane region" description="Helical" evidence="1">
    <location>
        <begin position="35"/>
        <end position="56"/>
    </location>
</feature>
<protein>
    <recommendedName>
        <fullName evidence="4">RGS domain-containing protein</fullName>
    </recommendedName>
</protein>
<reference evidence="2" key="1">
    <citation type="submission" date="2016-08" db="EMBL/GenBank/DDBJ databases">
        <title>A Parts List for Fungal Cellulosomes Revealed by Comparative Genomics.</title>
        <authorList>
            <consortium name="DOE Joint Genome Institute"/>
            <person name="Haitjema C.H."/>
            <person name="Gilmore S.P."/>
            <person name="Henske J.K."/>
            <person name="Solomon K.V."/>
            <person name="De Groot R."/>
            <person name="Kuo A."/>
            <person name="Mondo S.J."/>
            <person name="Salamov A.A."/>
            <person name="Labutti K."/>
            <person name="Zhao Z."/>
            <person name="Chiniquy J."/>
            <person name="Barry K."/>
            <person name="Brewer H.M."/>
            <person name="Purvine S.O."/>
            <person name="Wright A.T."/>
            <person name="Boxma B."/>
            <person name="Van Alen T."/>
            <person name="Hackstein J.H."/>
            <person name="Baker S.E."/>
            <person name="Grigoriev I.V."/>
            <person name="O'Malley M.A."/>
        </authorList>
    </citation>
    <scope>NUCLEOTIDE SEQUENCE [LARGE SCALE GENOMIC DNA]</scope>
    <source>
        <strain evidence="2">G1</strain>
    </source>
</reference>
<organism evidence="2 3">
    <name type="scientific">Neocallimastix californiae</name>
    <dbReference type="NCBI Taxonomy" id="1754190"/>
    <lineage>
        <taxon>Eukaryota</taxon>
        <taxon>Fungi</taxon>
        <taxon>Fungi incertae sedis</taxon>
        <taxon>Chytridiomycota</taxon>
        <taxon>Chytridiomycota incertae sedis</taxon>
        <taxon>Neocallimastigomycetes</taxon>
        <taxon>Neocallimastigales</taxon>
        <taxon>Neocallimastigaceae</taxon>
        <taxon>Neocallimastix</taxon>
    </lineage>
</organism>
<comment type="caution">
    <text evidence="2">The sequence shown here is derived from an EMBL/GenBank/DDBJ whole genome shotgun (WGS) entry which is preliminary data.</text>
</comment>
<sequence>MAKKGLFDIADDAYMKEFLEREFINDADTNHTEILIYKILFIIINIYEVISLIYFIKLRKSYIIRQRNFTLTFIGGIIFYITTFISFFPQMMKVPCFLSAFSTNILNPMANLIFLSRTFRVILFYHFNIFKVTSIKNKKENLNNNYDINLEPNNYLPRISKKINKIICCIIFIPTMISAAAVAYFYITDPQMKEKCPFFKREDALKNLKTGKGVELFKVILVYGYTHIFISFIITILLIRVKDSNKYGVKFECLSSCIVIITANILDNIIQANSRAKGPKKPRIIFIRLFELTKGGKMLFTIILLYLFFVSITLPVIQYYIIRKSMNKEFKDQRNTIQYLYKVLNTPSLVDELREIAVNEFCVENVLFWENYQILQKKVYRYQLDCIRSKEMGNVNSMINSLDTDDDSNLHQYPMKSYNLIECYTYDPDMPVPNEILPYYISFYHMFIDINGPAVVNISRDVANQIFFQLSTFPSVVKGSAKDITYFLVY</sequence>